<organism evidence="1 2">
    <name type="scientific">Sulfurihydrogenibium yellowstonense SS-5</name>
    <dbReference type="NCBI Taxonomy" id="432331"/>
    <lineage>
        <taxon>Bacteria</taxon>
        <taxon>Pseudomonadati</taxon>
        <taxon>Aquificota</taxon>
        <taxon>Aquificia</taxon>
        <taxon>Aquificales</taxon>
        <taxon>Hydrogenothermaceae</taxon>
        <taxon>Sulfurihydrogenibium</taxon>
    </lineage>
</organism>
<name>C4FKR6_9AQUI</name>
<reference evidence="1 2" key="1">
    <citation type="submission" date="2009-04" db="EMBL/GenBank/DDBJ databases">
        <authorList>
            <person name="Reysenbach A.-L."/>
            <person name="Heidelberg J.F."/>
            <person name="Nelson W.C."/>
        </authorList>
    </citation>
    <scope>NUCLEOTIDE SEQUENCE [LARGE SCALE GENOMIC DNA]</scope>
    <source>
        <strain evidence="1 2">SS-5</strain>
    </source>
</reference>
<gene>
    <name evidence="1" type="ORF">SULYE_1166</name>
</gene>
<dbReference type="EMBL" id="ABZS01000112">
    <property type="protein sequence ID" value="EEP60332.1"/>
    <property type="molecule type" value="Genomic_DNA"/>
</dbReference>
<comment type="caution">
    <text evidence="1">The sequence shown here is derived from an EMBL/GenBank/DDBJ whole genome shotgun (WGS) entry which is preliminary data.</text>
</comment>
<protein>
    <submittedName>
        <fullName evidence="1">Uncharacterized protein</fullName>
    </submittedName>
</protein>
<accession>C4FKR6</accession>
<dbReference type="Proteomes" id="UP000005540">
    <property type="component" value="Unassembled WGS sequence"/>
</dbReference>
<evidence type="ECO:0000313" key="1">
    <source>
        <dbReference type="EMBL" id="EEP60332.1"/>
    </source>
</evidence>
<proteinExistence type="predicted"/>
<evidence type="ECO:0000313" key="2">
    <source>
        <dbReference type="Proteomes" id="UP000005540"/>
    </source>
</evidence>
<keyword evidence="2" id="KW-1185">Reference proteome</keyword>
<dbReference type="AlphaFoldDB" id="C4FKR6"/>
<sequence>MQQDIKQLTVILDGVDVSDPSQEKIASDRFIEEMKKTITFQQTTMLL</sequence>